<dbReference type="PANTHER" id="PTHR13799">
    <property type="entry name" value="NGG1 INTERACTING FACTOR 3"/>
    <property type="match status" value="1"/>
</dbReference>
<sequence>MQRDDLIAYLADFLKVEEIDDVCPNGLQVEGKREVRKAVVSVSASEELFQRARVTKADMVIVHHGIIWKGGSGVVKGSYRKRIWALLEPNISLLAYHLPLDRHESIGNNALAAHGLGLHEVRPFGKYHGKIIGFAGMLPDGGMGGPQFFKKVEDFYGNKSLVFSFGPERIERVGIISGGAQEDIHEAVSEKMHAFITGEVSEYVMQLAKEEHIHFIAAGHYATERLGIKALGAHLSENFDIEVEYIDVPVPV</sequence>
<evidence type="ECO:0000313" key="6">
    <source>
        <dbReference type="Proteomes" id="UP000179243"/>
    </source>
</evidence>
<protein>
    <recommendedName>
        <fullName evidence="2">GTP cyclohydrolase 1 type 2 homolog</fullName>
    </recommendedName>
</protein>
<dbReference type="AlphaFoldDB" id="A0A1F7FL00"/>
<keyword evidence="3 4" id="KW-0479">Metal-binding</keyword>
<proteinExistence type="inferred from homology"/>
<dbReference type="NCBIfam" id="TIGR00486">
    <property type="entry name" value="YbgI_SA1388"/>
    <property type="match status" value="1"/>
</dbReference>
<feature type="binding site" evidence="4">
    <location>
        <position position="101"/>
    </location>
    <ligand>
        <name>a divalent metal cation</name>
        <dbReference type="ChEBI" id="CHEBI:60240"/>
        <label>1</label>
    </ligand>
</feature>
<dbReference type="SUPFAM" id="SSF102705">
    <property type="entry name" value="NIF3 (NGG1p interacting factor 3)-like"/>
    <property type="match status" value="1"/>
</dbReference>
<evidence type="ECO:0000256" key="2">
    <source>
        <dbReference type="ARBA" id="ARBA00022112"/>
    </source>
</evidence>
<gene>
    <name evidence="5" type="ORF">A2519_09145</name>
</gene>
<evidence type="ECO:0000313" key="5">
    <source>
        <dbReference type="EMBL" id="OGK07156.1"/>
    </source>
</evidence>
<dbReference type="GO" id="GO:0046872">
    <property type="term" value="F:metal ion binding"/>
    <property type="evidence" value="ECO:0007669"/>
    <property type="project" value="UniProtKB-KW"/>
</dbReference>
<comment type="caution">
    <text evidence="5">The sequence shown here is derived from an EMBL/GenBank/DDBJ whole genome shotgun (WGS) entry which is preliminary data.</text>
</comment>
<reference evidence="5 6" key="1">
    <citation type="journal article" date="2016" name="Nat. Commun.">
        <title>Thousands of microbial genomes shed light on interconnected biogeochemical processes in an aquifer system.</title>
        <authorList>
            <person name="Anantharaman K."/>
            <person name="Brown C.T."/>
            <person name="Hug L.A."/>
            <person name="Sharon I."/>
            <person name="Castelle C.J."/>
            <person name="Probst A.J."/>
            <person name="Thomas B.C."/>
            <person name="Singh A."/>
            <person name="Wilkins M.J."/>
            <person name="Karaoz U."/>
            <person name="Brodie E.L."/>
            <person name="Williams K.H."/>
            <person name="Hubbard S.S."/>
            <person name="Banfield J.F."/>
        </authorList>
    </citation>
    <scope>NUCLEOTIDE SEQUENCE [LARGE SCALE GENOMIC DNA]</scope>
</reference>
<accession>A0A1F7FL00</accession>
<feature type="binding site" evidence="4">
    <location>
        <position position="220"/>
    </location>
    <ligand>
        <name>a divalent metal cation</name>
        <dbReference type="ChEBI" id="CHEBI:60240"/>
        <label>1</label>
    </ligand>
</feature>
<evidence type="ECO:0000256" key="3">
    <source>
        <dbReference type="ARBA" id="ARBA00022723"/>
    </source>
</evidence>
<name>A0A1F7FL00_UNCRA</name>
<feature type="binding site" evidence="4">
    <location>
        <position position="224"/>
    </location>
    <ligand>
        <name>a divalent metal cation</name>
        <dbReference type="ChEBI" id="CHEBI:60240"/>
        <label>1</label>
    </ligand>
</feature>
<dbReference type="FunFam" id="3.40.1390.30:FF:000001">
    <property type="entry name" value="GTP cyclohydrolase 1 type 2"/>
    <property type="match status" value="1"/>
</dbReference>
<dbReference type="Proteomes" id="UP000179243">
    <property type="component" value="Unassembled WGS sequence"/>
</dbReference>
<feature type="binding site" evidence="4">
    <location>
        <position position="63"/>
    </location>
    <ligand>
        <name>a divalent metal cation</name>
        <dbReference type="ChEBI" id="CHEBI:60240"/>
        <label>1</label>
    </ligand>
</feature>
<dbReference type="EMBL" id="MFYX01000013">
    <property type="protein sequence ID" value="OGK07156.1"/>
    <property type="molecule type" value="Genomic_DNA"/>
</dbReference>
<dbReference type="Pfam" id="PF01784">
    <property type="entry name" value="DUF34_NIF3"/>
    <property type="match status" value="1"/>
</dbReference>
<dbReference type="PANTHER" id="PTHR13799:SF14">
    <property type="entry name" value="GTP CYCLOHYDROLASE 1 TYPE 2 HOMOLOG"/>
    <property type="match status" value="1"/>
</dbReference>
<dbReference type="Gene3D" id="3.40.1390.30">
    <property type="entry name" value="NIF3 (NGG1p interacting factor 3)-like"/>
    <property type="match status" value="2"/>
</dbReference>
<evidence type="ECO:0000256" key="1">
    <source>
        <dbReference type="ARBA" id="ARBA00006964"/>
    </source>
</evidence>
<feature type="binding site" evidence="4">
    <location>
        <position position="64"/>
    </location>
    <ligand>
        <name>a divalent metal cation</name>
        <dbReference type="ChEBI" id="CHEBI:60240"/>
        <label>2</label>
    </ligand>
</feature>
<dbReference type="InterPro" id="IPR002678">
    <property type="entry name" value="DUF34/NIF3"/>
</dbReference>
<dbReference type="InterPro" id="IPR036069">
    <property type="entry name" value="DUF34/NIF3_sf"/>
</dbReference>
<organism evidence="5 6">
    <name type="scientific">Candidatus Raymondbacteria bacterium RIFOXYD12_FULL_49_13</name>
    <dbReference type="NCBI Taxonomy" id="1817890"/>
    <lineage>
        <taxon>Bacteria</taxon>
        <taxon>Raymondiibacteriota</taxon>
    </lineage>
</organism>
<dbReference type="GO" id="GO:0005737">
    <property type="term" value="C:cytoplasm"/>
    <property type="evidence" value="ECO:0007669"/>
    <property type="project" value="TreeGrafter"/>
</dbReference>
<evidence type="ECO:0000256" key="4">
    <source>
        <dbReference type="PIRSR" id="PIRSR602678-1"/>
    </source>
</evidence>
<comment type="similarity">
    <text evidence="1">Belongs to the GTP cyclohydrolase I type 2/NIF3 family.</text>
</comment>